<proteinExistence type="predicted"/>
<evidence type="ECO:0000313" key="1">
    <source>
        <dbReference type="EMBL" id="KKK80885.1"/>
    </source>
</evidence>
<feature type="non-terminal residue" evidence="1">
    <location>
        <position position="129"/>
    </location>
</feature>
<dbReference type="InterPro" id="IPR029063">
    <property type="entry name" value="SAM-dependent_MTases_sf"/>
</dbReference>
<accession>A0A0F8Z4H3</accession>
<evidence type="ECO:0008006" key="2">
    <source>
        <dbReference type="Google" id="ProtNLM"/>
    </source>
</evidence>
<gene>
    <name evidence="1" type="ORF">LCGC14_2819030</name>
</gene>
<dbReference type="EMBL" id="LAZR01053375">
    <property type="protein sequence ID" value="KKK80885.1"/>
    <property type="molecule type" value="Genomic_DNA"/>
</dbReference>
<sequence>MARDSFIDDPDFRAWERWPWAKRDPANWPVHHLLYRFAQLCYAKRTIEIGIGRGMGTYVLGTYAKLVGGTHTAIDIAPNTIARAQKIKDAFDLPVEIIHKDSKTVKWKLWTDLIYVDGGHTKEQVLGDI</sequence>
<organism evidence="1">
    <name type="scientific">marine sediment metagenome</name>
    <dbReference type="NCBI Taxonomy" id="412755"/>
    <lineage>
        <taxon>unclassified sequences</taxon>
        <taxon>metagenomes</taxon>
        <taxon>ecological metagenomes</taxon>
    </lineage>
</organism>
<dbReference type="Pfam" id="PF13578">
    <property type="entry name" value="Methyltransf_24"/>
    <property type="match status" value="1"/>
</dbReference>
<dbReference type="SUPFAM" id="SSF53335">
    <property type="entry name" value="S-adenosyl-L-methionine-dependent methyltransferases"/>
    <property type="match status" value="1"/>
</dbReference>
<dbReference type="Gene3D" id="3.40.50.150">
    <property type="entry name" value="Vaccinia Virus protein VP39"/>
    <property type="match status" value="1"/>
</dbReference>
<reference evidence="1" key="1">
    <citation type="journal article" date="2015" name="Nature">
        <title>Complex archaea that bridge the gap between prokaryotes and eukaryotes.</title>
        <authorList>
            <person name="Spang A."/>
            <person name="Saw J.H."/>
            <person name="Jorgensen S.L."/>
            <person name="Zaremba-Niedzwiedzka K."/>
            <person name="Martijn J."/>
            <person name="Lind A.E."/>
            <person name="van Eijk R."/>
            <person name="Schleper C."/>
            <person name="Guy L."/>
            <person name="Ettema T.J."/>
        </authorList>
    </citation>
    <scope>NUCLEOTIDE SEQUENCE</scope>
</reference>
<dbReference type="AlphaFoldDB" id="A0A0F8Z4H3"/>
<name>A0A0F8Z4H3_9ZZZZ</name>
<protein>
    <recommendedName>
        <fullName evidence="2">Methyltransferase domain-containing protein</fullName>
    </recommendedName>
</protein>
<comment type="caution">
    <text evidence="1">The sequence shown here is derived from an EMBL/GenBank/DDBJ whole genome shotgun (WGS) entry which is preliminary data.</text>
</comment>